<dbReference type="EMBL" id="PHFL01000065">
    <property type="protein sequence ID" value="RFM23458.1"/>
    <property type="molecule type" value="Genomic_DNA"/>
</dbReference>
<dbReference type="InterPro" id="IPR011990">
    <property type="entry name" value="TPR-like_helical_dom_sf"/>
</dbReference>
<dbReference type="Pfam" id="PF13174">
    <property type="entry name" value="TPR_6"/>
    <property type="match status" value="1"/>
</dbReference>
<gene>
    <name evidence="5" type="primary">bamD</name>
    <name evidence="5" type="ORF">D0433_11035</name>
</gene>
<evidence type="ECO:0000259" key="4">
    <source>
        <dbReference type="Pfam" id="PF13525"/>
    </source>
</evidence>
<evidence type="ECO:0000313" key="5">
    <source>
        <dbReference type="EMBL" id="RFM23458.1"/>
    </source>
</evidence>
<accession>A0A395LZM7</accession>
<reference evidence="5 6" key="1">
    <citation type="journal article" date="2011" name="ISME J.">
        <title>Community ecology of hot spring cyanobacterial mats: predominant populations and their functional potential.</title>
        <authorList>
            <person name="Klatt C.G."/>
            <person name="Wood J.M."/>
            <person name="Rusch D.B."/>
            <person name="Bateson M.M."/>
            <person name="Hamamura N."/>
            <person name="Heidelberg J.F."/>
            <person name="Grossman A.R."/>
            <person name="Bhaya D."/>
            <person name="Cohan F.M."/>
            <person name="Kuhl M."/>
            <person name="Bryant D.A."/>
            <person name="Ward D.M."/>
        </authorList>
    </citation>
    <scope>NUCLEOTIDE SEQUENCE [LARGE SCALE GENOMIC DNA]</scope>
    <source>
        <strain evidence="5">OS</strain>
    </source>
</reference>
<dbReference type="Proteomes" id="UP000266389">
    <property type="component" value="Unassembled WGS sequence"/>
</dbReference>
<organism evidence="5 6">
    <name type="scientific">Candidatus Thermochlorobacter aerophilus</name>
    <dbReference type="NCBI Taxonomy" id="1868324"/>
    <lineage>
        <taxon>Bacteria</taxon>
        <taxon>Pseudomonadati</taxon>
        <taxon>Chlorobiota</taxon>
        <taxon>Chlorobiia</taxon>
        <taxon>Chlorobiales</taxon>
        <taxon>Candidatus Thermochlorobacteriaceae</taxon>
        <taxon>Candidatus Thermochlorobacter</taxon>
    </lineage>
</organism>
<proteinExistence type="predicted"/>
<dbReference type="Pfam" id="PF13525">
    <property type="entry name" value="YfiO"/>
    <property type="match status" value="1"/>
</dbReference>
<dbReference type="AlphaFoldDB" id="A0A395LZM7"/>
<sequence>MKKAGLFVIFLMLSRLSFAQQGDMQLAEALYQAGNYEKAAELYEKLYQREPSSLFYVERLRECWSELRQYDKLIPFLQREIARQTALYTIAPLQVHLAQCYKEKHDHAKANETLNKLASLPETVSDYSLIIRELRLYKFYEAILDLVQRARRKFSRELLFADEAADAYVFLGNYRAATEEYLKLLQEDFPNYAKVQSQVMSYASRSSPAALNETLAVLEQARSKFPATSLARQLLSQLLTQLYIEAENYDGAFNEALYRDNITHARGGQLYNFATQMLQRKQFAAARKAFQAIVIANADVSFVQRAKIGLASVLEREAELLTGAARRAKLEEASAAYQEYERTYPLSLNLPDVYLAWANLEYNGLDNLSAAAQIAKKLLARFYESQPARSAEVLLAKIQLSQGNFSGLEHTLQKSATHPNASPEVRAEATYLLAFVQFLEGNYEGSLKTLAQIETQRDAANDALELRLLLLEALADTAKNPHALDALKEYSAAKRALAQKKYDEAASRFADWLNKYPTSPLVDNALYERATILLTIAPVAAAESYEKLLQLYPKSFYADKALFRLGELYENERKEPAKAMACYERLLREYPHSFYLRPARERLRKLKSSS</sequence>
<name>A0A395LZM7_9BACT</name>
<feature type="repeat" description="TPR" evidence="2">
    <location>
        <begin position="20"/>
        <end position="53"/>
    </location>
</feature>
<evidence type="ECO:0000313" key="6">
    <source>
        <dbReference type="Proteomes" id="UP000266389"/>
    </source>
</evidence>
<feature type="chain" id="PRO_5017330160" evidence="3">
    <location>
        <begin position="20"/>
        <end position="610"/>
    </location>
</feature>
<dbReference type="SUPFAM" id="SSF48452">
    <property type="entry name" value="TPR-like"/>
    <property type="match status" value="2"/>
</dbReference>
<dbReference type="InterPro" id="IPR019734">
    <property type="entry name" value="TPR_rpt"/>
</dbReference>
<keyword evidence="1 3" id="KW-0732">Signal</keyword>
<feature type="signal peptide" evidence="3">
    <location>
        <begin position="1"/>
        <end position="19"/>
    </location>
</feature>
<evidence type="ECO:0000256" key="3">
    <source>
        <dbReference type="SAM" id="SignalP"/>
    </source>
</evidence>
<keyword evidence="2" id="KW-0802">TPR repeat</keyword>
<protein>
    <submittedName>
        <fullName evidence="5">Outer membrane protein assembly factor BamD</fullName>
    </submittedName>
</protein>
<feature type="domain" description="Outer membrane lipoprotein BamD-like" evidence="4">
    <location>
        <begin position="488"/>
        <end position="607"/>
    </location>
</feature>
<dbReference type="PROSITE" id="PS50005">
    <property type="entry name" value="TPR"/>
    <property type="match status" value="1"/>
</dbReference>
<comment type="caution">
    <text evidence="5">The sequence shown here is derived from an EMBL/GenBank/DDBJ whole genome shotgun (WGS) entry which is preliminary data.</text>
</comment>
<dbReference type="Gene3D" id="1.25.40.10">
    <property type="entry name" value="Tetratricopeptide repeat domain"/>
    <property type="match status" value="3"/>
</dbReference>
<dbReference type="InterPro" id="IPR039565">
    <property type="entry name" value="BamD-like"/>
</dbReference>
<evidence type="ECO:0000256" key="1">
    <source>
        <dbReference type="ARBA" id="ARBA00022729"/>
    </source>
</evidence>
<evidence type="ECO:0000256" key="2">
    <source>
        <dbReference type="PROSITE-ProRule" id="PRU00339"/>
    </source>
</evidence>